<gene>
    <name evidence="1" type="ORF">QFC19_000084</name>
</gene>
<keyword evidence="2" id="KW-1185">Reference proteome</keyword>
<comment type="caution">
    <text evidence="1">The sequence shown here is derived from an EMBL/GenBank/DDBJ whole genome shotgun (WGS) entry which is preliminary data.</text>
</comment>
<dbReference type="Proteomes" id="UP001241377">
    <property type="component" value="Unassembled WGS sequence"/>
</dbReference>
<organism evidence="1 2">
    <name type="scientific">Naganishia cerealis</name>
    <dbReference type="NCBI Taxonomy" id="610337"/>
    <lineage>
        <taxon>Eukaryota</taxon>
        <taxon>Fungi</taxon>
        <taxon>Dikarya</taxon>
        <taxon>Basidiomycota</taxon>
        <taxon>Agaricomycotina</taxon>
        <taxon>Tremellomycetes</taxon>
        <taxon>Filobasidiales</taxon>
        <taxon>Filobasidiaceae</taxon>
        <taxon>Naganishia</taxon>
    </lineage>
</organism>
<reference evidence="1" key="1">
    <citation type="submission" date="2023-04" db="EMBL/GenBank/DDBJ databases">
        <title>Draft Genome sequencing of Naganishia species isolated from polar environments using Oxford Nanopore Technology.</title>
        <authorList>
            <person name="Leo P."/>
            <person name="Venkateswaran K."/>
        </authorList>
    </citation>
    <scope>NUCLEOTIDE SEQUENCE</scope>
    <source>
        <strain evidence="1">MNA-CCFEE 5261</strain>
    </source>
</reference>
<name>A0ACC2WQ36_9TREE</name>
<accession>A0ACC2WQ36</accession>
<proteinExistence type="predicted"/>
<sequence length="847" mass="94188">MFLIPTSYYLATAIASIILVFPQTLNHALTDGYIKGVLKGGNGLVALQAKVLTTSPTDLDTWSALSVKARELRTIFTGALVQIMGSANMLELEVSYGRISAKDLKLLIEKSKVLSGRLLGIASFQLLVEEAKKQDLGKGSESAAYENRTDRLSKLKNLMKEKEKAGSHTIDQLLPILEQSSARLRAACQGGLAGGIQWLEWTNTHRWHRGKKAYPKDEDVQQGLTKRKAAIEELQAALEDFRNVEHIKLLEPFRDMFDPETGDYKDHPDNLSDADAFRFSTRSLFTSFVFVTNLISYSTTLIDFLQTLLEVEARSPRNKVQWPTALRKIVKIAMDRGGGSAMNPLEIGTQDMDAERDSDSDDDDDTAATSSTRTLVDSKAKAKEERQQRVKERRRKKYHLDPDAELPKNGLQRFLRTIGLVWRWQSSPEGLFALKYSLVSIALWVPAICPSSAYFTYIHRGLWALIMSQTGLGVFAGEQIAAFIARMAGTLVGLVLGMVACGDTIHLRALAVRKDCSSTAGPGVPVDGSLDRVTIVFTIGYSWVDTHFLLVIIGFTAGFIISLFPKPQSAKVTVRKSLAKAIDNIAELYTEEVKGFLLEARLYDTTKQQTLDAEERATRYRTRFLGLVAKLQAISPQIANAKFEPGLRGPWPKAKYETLIIRIQELLGAMALLSNSWTRMRGGWAKVLVDDTPFFEPNFIADSLGLLSLITHSLRDGREMPASLPLMERLAAHSMNRHHHRLAESLKFAGPASSYRQGNRIVQDALISIPHDVDNGGKRPGHLNWQMLQDEQLAIYATASIALSHIAFKIDQIHGIVRSLVGEQRFDALDDLSRERATRDAQLLESA</sequence>
<dbReference type="EMBL" id="JASBWR010000001">
    <property type="protein sequence ID" value="KAJ9113890.1"/>
    <property type="molecule type" value="Genomic_DNA"/>
</dbReference>
<protein>
    <submittedName>
        <fullName evidence="1">Uncharacterized protein</fullName>
    </submittedName>
</protein>
<evidence type="ECO:0000313" key="2">
    <source>
        <dbReference type="Proteomes" id="UP001241377"/>
    </source>
</evidence>
<evidence type="ECO:0000313" key="1">
    <source>
        <dbReference type="EMBL" id="KAJ9113890.1"/>
    </source>
</evidence>